<evidence type="ECO:0000256" key="2">
    <source>
        <dbReference type="ARBA" id="ARBA00022747"/>
    </source>
</evidence>
<dbReference type="InterPro" id="IPR044946">
    <property type="entry name" value="Restrct_endonuc_typeI_TRD_sf"/>
</dbReference>
<evidence type="ECO:0000313" key="6">
    <source>
        <dbReference type="Proteomes" id="UP000005254"/>
    </source>
</evidence>
<name>A0ABC7ZJB9_MYCGT</name>
<feature type="domain" description="Type I restriction modification DNA specificity" evidence="4">
    <location>
        <begin position="11"/>
        <end position="170"/>
    </location>
</feature>
<keyword evidence="2" id="KW-0680">Restriction system</keyword>
<dbReference type="Gene3D" id="1.10.287.1120">
    <property type="entry name" value="Bipartite methylase S protein"/>
    <property type="match status" value="1"/>
</dbReference>
<dbReference type="GeneID" id="99647340"/>
<dbReference type="PANTHER" id="PTHR30408:SF13">
    <property type="entry name" value="TYPE I RESTRICTION ENZYME HINDI SPECIFICITY SUBUNIT"/>
    <property type="match status" value="1"/>
</dbReference>
<evidence type="ECO:0000256" key="1">
    <source>
        <dbReference type="ARBA" id="ARBA00010923"/>
    </source>
</evidence>
<dbReference type="RefSeq" id="WP_009885596.1">
    <property type="nucleotide sequence ID" value="NC_018497.1"/>
</dbReference>
<evidence type="ECO:0000259" key="4">
    <source>
        <dbReference type="Pfam" id="PF01420"/>
    </source>
</evidence>
<proteinExistence type="inferred from homology"/>
<evidence type="ECO:0000256" key="3">
    <source>
        <dbReference type="ARBA" id="ARBA00023125"/>
    </source>
</evidence>
<accession>A0ABC7ZJB9</accession>
<dbReference type="SMR" id="A0ABC7ZJB9"/>
<dbReference type="Gene3D" id="3.90.220.20">
    <property type="entry name" value="DNA methylase specificity domains"/>
    <property type="match status" value="2"/>
</dbReference>
<dbReference type="InterPro" id="IPR000055">
    <property type="entry name" value="Restrct_endonuc_typeI_TRD"/>
</dbReference>
<dbReference type="EMBL" id="CP003772">
    <property type="protein sequence ID" value="AFQ04270.1"/>
    <property type="molecule type" value="Genomic_DNA"/>
</dbReference>
<evidence type="ECO:0000313" key="5">
    <source>
        <dbReference type="EMBL" id="AFQ04270.1"/>
    </source>
</evidence>
<keyword evidence="3" id="KW-0238">DNA-binding</keyword>
<dbReference type="PANTHER" id="PTHR30408">
    <property type="entry name" value="TYPE-1 RESTRICTION ENZYME ECOKI SPECIFICITY PROTEIN"/>
    <property type="match status" value="1"/>
</dbReference>
<dbReference type="KEGG" id="mgx:CM1_02615"/>
<organism evidence="5 6">
    <name type="scientific">Mycoplasmoides genitalium M6320</name>
    <dbReference type="NCBI Taxonomy" id="662945"/>
    <lineage>
        <taxon>Bacteria</taxon>
        <taxon>Bacillati</taxon>
        <taxon>Mycoplasmatota</taxon>
        <taxon>Mycoplasmoidales</taxon>
        <taxon>Mycoplasmoidaceae</taxon>
        <taxon>Mycoplasmoides</taxon>
    </lineage>
</organism>
<feature type="domain" description="Type I restriction modification DNA specificity" evidence="4">
    <location>
        <begin position="201"/>
        <end position="353"/>
    </location>
</feature>
<protein>
    <submittedName>
        <fullName evidence="5">Type I restriction modification DNA specificity domain-containing protein</fullName>
    </submittedName>
</protein>
<dbReference type="InterPro" id="IPR052021">
    <property type="entry name" value="Type-I_RS_S_subunit"/>
</dbReference>
<gene>
    <name evidence="5" type="ORF">CM1_02615</name>
</gene>
<dbReference type="GO" id="GO:0009307">
    <property type="term" value="P:DNA restriction-modification system"/>
    <property type="evidence" value="ECO:0007669"/>
    <property type="project" value="UniProtKB-KW"/>
</dbReference>
<comment type="similarity">
    <text evidence="1">Belongs to the type-I restriction system S methylase family.</text>
</comment>
<dbReference type="Pfam" id="PF01420">
    <property type="entry name" value="Methylase_S"/>
    <property type="match status" value="2"/>
</dbReference>
<reference evidence="5 6" key="1">
    <citation type="journal article" date="2012" name="J. Bacteriol.">
        <title>Draft Genome Sequences of Four Axenic Mycoplasma genitalium Strains Isolated from Denmark, Japan, and Australia.</title>
        <authorList>
            <person name="McGowin C.L."/>
            <person name="Ma L."/>
            <person name="Jensen J.S."/>
            <person name="Mancuso M.M."/>
            <person name="Hamasuna R."/>
            <person name="Adegboye D."/>
            <person name="Martin D.H."/>
        </authorList>
    </citation>
    <scope>NUCLEOTIDE SEQUENCE [LARGE SCALE GENOMIC DNA]</scope>
    <source>
        <strain evidence="5 6">M6320</strain>
    </source>
</reference>
<dbReference type="SUPFAM" id="SSF116734">
    <property type="entry name" value="DNA methylase specificity domain"/>
    <property type="match status" value="2"/>
</dbReference>
<sequence length="383" mass="44111">MTPKLKLNNNINWTKRTIDSLFDLKKGEMLEKELITPEGKYEYFNGGVKNSGRTDKFNTFKNTISVIVGGSCGYVRLADKNFFCGQSNCTLNLLDPLELDLKFAYYALKSQQERIEALAFGTTIQNIRISDLKELEIPFTSNKNEQHAIANTLSVFDERLENLASLIEINRKLRDEYAHKLFSLDEAFLSHWKLEALQSQMHEITLGEIFNFKSGKYLKSEERLEEGKFPYYGAGIDNTGFVAEPNTEKDTISIISNGYSLGNIRYHEIPWFNGTGSIALEPMNNEIYVPFFYCALKYLQKDIKERMKSDDSPFLSLKLAGEIKVPYVKSFQLQRKAGKIVFLLDQKLDQYKKELSSLTVIRDTLLKKLFPDMTERTKSIKDY</sequence>
<dbReference type="GO" id="GO:0003677">
    <property type="term" value="F:DNA binding"/>
    <property type="evidence" value="ECO:0007669"/>
    <property type="project" value="UniProtKB-KW"/>
</dbReference>
<dbReference type="Proteomes" id="UP000005254">
    <property type="component" value="Chromosome"/>
</dbReference>
<dbReference type="CDD" id="cd17291">
    <property type="entry name" value="RMtype1_S_MgeORF438P-TRD-CR_like"/>
    <property type="match status" value="2"/>
</dbReference>
<dbReference type="AlphaFoldDB" id="A0ABC7ZJB9"/>